<feature type="compositionally biased region" description="Polar residues" evidence="6">
    <location>
        <begin position="251"/>
        <end position="267"/>
    </location>
</feature>
<dbReference type="SUPFAM" id="SSF50911">
    <property type="entry name" value="Mannose 6-phosphate receptor domain"/>
    <property type="match status" value="1"/>
</dbReference>
<keyword evidence="2 7" id="KW-0732">Signal</keyword>
<dbReference type="InterPro" id="IPR044865">
    <property type="entry name" value="MRH_dom"/>
</dbReference>
<dbReference type="Pfam" id="PF13015">
    <property type="entry name" value="PRKCSH_1"/>
    <property type="match status" value="1"/>
</dbReference>
<dbReference type="InterPro" id="IPR028146">
    <property type="entry name" value="PRKCSH_N"/>
</dbReference>
<name>A0A835UX41_VANPL</name>
<feature type="compositionally biased region" description="Basic and acidic residues" evidence="6">
    <location>
        <begin position="270"/>
        <end position="294"/>
    </location>
</feature>
<dbReference type="GO" id="GO:0006491">
    <property type="term" value="P:N-glycan processing"/>
    <property type="evidence" value="ECO:0007669"/>
    <property type="project" value="TreeGrafter"/>
</dbReference>
<dbReference type="InterPro" id="IPR036055">
    <property type="entry name" value="LDL_receptor-like_sf"/>
</dbReference>
<feature type="compositionally biased region" description="Polar residues" evidence="6">
    <location>
        <begin position="295"/>
        <end position="306"/>
    </location>
</feature>
<dbReference type="Proteomes" id="UP000639772">
    <property type="component" value="Chromosome 6"/>
</dbReference>
<feature type="signal peptide" evidence="7">
    <location>
        <begin position="1"/>
        <end position="24"/>
    </location>
</feature>
<feature type="domain" description="MRH" evidence="8">
    <location>
        <begin position="478"/>
        <end position="573"/>
    </location>
</feature>
<dbReference type="InterPro" id="IPR036607">
    <property type="entry name" value="PRKCSH"/>
</dbReference>
<feature type="chain" id="PRO_5032485840" description="Glucosidase 2 subunit beta" evidence="7">
    <location>
        <begin position="25"/>
        <end position="597"/>
    </location>
</feature>
<dbReference type="InterPro" id="IPR009011">
    <property type="entry name" value="Man6P_isomerase_rcpt-bd_dom_sf"/>
</dbReference>
<dbReference type="AlphaFoldDB" id="A0A835UX41"/>
<dbReference type="EMBL" id="JADCNM010000006">
    <property type="protein sequence ID" value="KAG0479124.1"/>
    <property type="molecule type" value="Genomic_DNA"/>
</dbReference>
<dbReference type="PROSITE" id="PS51914">
    <property type="entry name" value="MRH"/>
    <property type="match status" value="1"/>
</dbReference>
<evidence type="ECO:0000313" key="10">
    <source>
        <dbReference type="Proteomes" id="UP000639772"/>
    </source>
</evidence>
<evidence type="ECO:0000313" key="9">
    <source>
        <dbReference type="EMBL" id="KAG0479124.1"/>
    </source>
</evidence>
<gene>
    <name evidence="9" type="ORF">HPP92_013843</name>
</gene>
<evidence type="ECO:0000256" key="1">
    <source>
        <dbReference type="ARBA" id="ARBA00022387"/>
    </source>
</evidence>
<keyword evidence="5" id="KW-0175">Coiled coil</keyword>
<evidence type="ECO:0000256" key="2">
    <source>
        <dbReference type="ARBA" id="ARBA00022729"/>
    </source>
</evidence>
<keyword evidence="3" id="KW-0256">Endoplasmic reticulum</keyword>
<dbReference type="Gene3D" id="4.10.400.10">
    <property type="entry name" value="Low-density Lipoprotein Receptor"/>
    <property type="match status" value="1"/>
</dbReference>
<feature type="region of interest" description="Disordered" evidence="6">
    <location>
        <begin position="365"/>
        <end position="405"/>
    </location>
</feature>
<reference evidence="9 10" key="1">
    <citation type="journal article" date="2020" name="Nat. Food">
        <title>A phased Vanilla planifolia genome enables genetic improvement of flavour and production.</title>
        <authorList>
            <person name="Hasing T."/>
            <person name="Tang H."/>
            <person name="Brym M."/>
            <person name="Khazi F."/>
            <person name="Huang T."/>
            <person name="Chambers A.H."/>
        </authorList>
    </citation>
    <scope>NUCLEOTIDE SEQUENCE [LARGE SCALE GENOMIC DNA]</scope>
    <source>
        <tissue evidence="9">Leaf</tissue>
    </source>
</reference>
<evidence type="ECO:0000259" key="8">
    <source>
        <dbReference type="PROSITE" id="PS51914"/>
    </source>
</evidence>
<keyword evidence="4" id="KW-1015">Disulfide bond</keyword>
<evidence type="ECO:0000256" key="7">
    <source>
        <dbReference type="SAM" id="SignalP"/>
    </source>
</evidence>
<sequence>MEVDLRFGAVFVSLFLVWFSAATSSPNKQSLGIDPQDLSYYKSNVIKCKDGSKKFTREQLNDEFCDCPDGTDEPGTSACPEGKFYCQNAGHIPTNIFSSRVNDGICDCCDGTDEYDSTANCPNTCWEAGKVAREKLKKKIETYQEGVVMRKKEVAKAKQAYANDEADLAKLKIDEKMLKDLVNKLREQKERIEKIEEEERLKKEKGEKRMRIEENKSNEEDIKADEIQPSKIDDEHHEDELRYGNDIAANSDDTNQAETETFDSQAMEQRIGDNHDDTSKSSDGDVSKVDEASLNKEQVGSDTTEGLSKEELGRLVASRWTGEVADKKTDGIGNVEEQVEQDTGFANEHNGYASEAEDDKAKYYDDDFEDDHDDEFEDDHSVTDGSYTPEEYDKTEHADTTDVSSPSWLDKVQQTVQNVLQAFNFFKAPVNVSDAAHIRKEYDDNNSKLSKVQSRISTLTEKLKHDFGKDKEFYTFYDQCFENKESKYVYKICPFKQASQVEGYSDTRLGRWEKFEESYRVMLFSNGDKCWNGPNRSLKVRLRCGLKNEISEVDEPSRCEYVAFMFTPSVCLEDKLEELERKLKQMNAQQPQIHDEF</sequence>
<dbReference type="Gene3D" id="2.70.130.10">
    <property type="entry name" value="Mannose-6-phosphate receptor binding domain"/>
    <property type="match status" value="1"/>
</dbReference>
<feature type="region of interest" description="Disordered" evidence="6">
    <location>
        <begin position="203"/>
        <end position="315"/>
    </location>
</feature>
<evidence type="ECO:0000256" key="6">
    <source>
        <dbReference type="SAM" id="MobiDB-lite"/>
    </source>
</evidence>
<dbReference type="PANTHER" id="PTHR12630">
    <property type="entry name" value="N-LINKED OLIGOSACCHARIDE PROCESSING"/>
    <property type="match status" value="1"/>
</dbReference>
<accession>A0A835UX41</accession>
<dbReference type="GO" id="GO:0017177">
    <property type="term" value="C:glucosidase II complex"/>
    <property type="evidence" value="ECO:0007669"/>
    <property type="project" value="TreeGrafter"/>
</dbReference>
<feature type="coiled-coil region" evidence="5">
    <location>
        <begin position="569"/>
        <end position="596"/>
    </location>
</feature>
<dbReference type="Pfam" id="PF12999">
    <property type="entry name" value="PRKCSH-like"/>
    <property type="match status" value="1"/>
</dbReference>
<dbReference type="PANTHER" id="PTHR12630:SF1">
    <property type="entry name" value="GLUCOSIDASE 2 SUBUNIT BETA"/>
    <property type="match status" value="1"/>
</dbReference>
<organism evidence="9 10">
    <name type="scientific">Vanilla planifolia</name>
    <name type="common">Vanilla</name>
    <dbReference type="NCBI Taxonomy" id="51239"/>
    <lineage>
        <taxon>Eukaryota</taxon>
        <taxon>Viridiplantae</taxon>
        <taxon>Streptophyta</taxon>
        <taxon>Embryophyta</taxon>
        <taxon>Tracheophyta</taxon>
        <taxon>Spermatophyta</taxon>
        <taxon>Magnoliopsida</taxon>
        <taxon>Liliopsida</taxon>
        <taxon>Asparagales</taxon>
        <taxon>Orchidaceae</taxon>
        <taxon>Vanilloideae</taxon>
        <taxon>Vanilleae</taxon>
        <taxon>Vanilla</taxon>
    </lineage>
</organism>
<dbReference type="InterPro" id="IPR039794">
    <property type="entry name" value="Gtb1-like"/>
</dbReference>
<dbReference type="OrthoDB" id="28322at2759"/>
<evidence type="ECO:0000256" key="5">
    <source>
        <dbReference type="SAM" id="Coils"/>
    </source>
</evidence>
<protein>
    <recommendedName>
        <fullName evidence="1">Glucosidase 2 subunit beta</fullName>
    </recommendedName>
</protein>
<evidence type="ECO:0000256" key="3">
    <source>
        <dbReference type="ARBA" id="ARBA00022824"/>
    </source>
</evidence>
<feature type="compositionally biased region" description="Basic and acidic residues" evidence="6">
    <location>
        <begin position="203"/>
        <end position="243"/>
    </location>
</feature>
<feature type="compositionally biased region" description="Acidic residues" evidence="6">
    <location>
        <begin position="366"/>
        <end position="378"/>
    </location>
</feature>
<comment type="caution">
    <text evidence="9">The sequence shown here is derived from an EMBL/GenBank/DDBJ whole genome shotgun (WGS) entry which is preliminary data.</text>
</comment>
<proteinExistence type="predicted"/>
<evidence type="ECO:0000256" key="4">
    <source>
        <dbReference type="ARBA" id="ARBA00023157"/>
    </source>
</evidence>
<feature type="compositionally biased region" description="Basic and acidic residues" evidence="6">
    <location>
        <begin position="391"/>
        <end position="400"/>
    </location>
</feature>